<keyword evidence="2" id="KW-0408">Iron</keyword>
<dbReference type="PROSITE" id="PS00086">
    <property type="entry name" value="CYTOCHROME_P450"/>
    <property type="match status" value="1"/>
</dbReference>
<dbReference type="InterPro" id="IPR002397">
    <property type="entry name" value="Cyt_P450_B"/>
</dbReference>
<dbReference type="RefSeq" id="WP_129130795.1">
    <property type="nucleotide sequence ID" value="NZ_SDHW01000002.1"/>
</dbReference>
<comment type="caution">
    <text evidence="3">The sequence shown here is derived from an EMBL/GenBank/DDBJ whole genome shotgun (WGS) entry which is preliminary data.</text>
</comment>
<gene>
    <name evidence="3" type="ORF">ESA94_10255</name>
</gene>
<dbReference type="InterPro" id="IPR017972">
    <property type="entry name" value="Cyt_P450_CS"/>
</dbReference>
<dbReference type="GO" id="GO:0005506">
    <property type="term" value="F:iron ion binding"/>
    <property type="evidence" value="ECO:0007669"/>
    <property type="project" value="InterPro"/>
</dbReference>
<dbReference type="Proteomes" id="UP000290204">
    <property type="component" value="Unassembled WGS sequence"/>
</dbReference>
<dbReference type="SUPFAM" id="SSF48264">
    <property type="entry name" value="Cytochrome P450"/>
    <property type="match status" value="1"/>
</dbReference>
<accession>A0A4Q1CKD1</accession>
<dbReference type="GO" id="GO:0016705">
    <property type="term" value="F:oxidoreductase activity, acting on paired donors, with incorporation or reduction of molecular oxygen"/>
    <property type="evidence" value="ECO:0007669"/>
    <property type="project" value="InterPro"/>
</dbReference>
<keyword evidence="2" id="KW-0560">Oxidoreductase</keyword>
<reference evidence="3 4" key="1">
    <citation type="submission" date="2019-01" db="EMBL/GenBank/DDBJ databases">
        <title>Lacibacter sp. strain TTM-7.</title>
        <authorList>
            <person name="Chen W.-M."/>
        </authorList>
    </citation>
    <scope>NUCLEOTIDE SEQUENCE [LARGE SCALE GENOMIC DNA]</scope>
    <source>
        <strain evidence="3 4">TTM-7</strain>
    </source>
</reference>
<dbReference type="GO" id="GO:0004497">
    <property type="term" value="F:monooxygenase activity"/>
    <property type="evidence" value="ECO:0007669"/>
    <property type="project" value="UniProtKB-KW"/>
</dbReference>
<dbReference type="PRINTS" id="PR00359">
    <property type="entry name" value="BP450"/>
</dbReference>
<dbReference type="PANTHER" id="PTHR46696">
    <property type="entry name" value="P450, PUTATIVE (EUROFUNG)-RELATED"/>
    <property type="match status" value="1"/>
</dbReference>
<keyword evidence="2" id="KW-0503">Monooxygenase</keyword>
<name>A0A4Q1CKD1_9BACT</name>
<comment type="similarity">
    <text evidence="1 2">Belongs to the cytochrome P450 family.</text>
</comment>
<proteinExistence type="inferred from homology"/>
<keyword evidence="2" id="KW-0349">Heme</keyword>
<dbReference type="InterPro" id="IPR036396">
    <property type="entry name" value="Cyt_P450_sf"/>
</dbReference>
<dbReference type="OrthoDB" id="9801155at2"/>
<sequence>MALWNPYTTGYFNNPYEHLAECRTTEPMQIGIHKEWLLFNYKDVREVLRSPAFGVSKLSEYFAQKEPVILEKAACPFLAKGTKTWIMYLDGQDHVRIRTLADAAIRQFNFTPAIERAVAACFEKNKDAAELDVVDIATQIPMYIVEELMGVSGMCSYEQVKRFSHLLAVSQDLFVTKTTYREVNSEFEWAFSFFGELYRKAGANAEPHLLTFLQTVNKEEGFRLSDDEMISLITVIFMAALETTKDTMSVILYEVLKDPSLAVYIEQANEIEINILAEEFLRFASPLQYTVRVAHEDVEINGIRFPKGTRLFLCLASANRDAVVFDNPDTIVPNRKYNPHLSFGSGMHSCLGARVARNEIRSWLKPVTKHLLNYRLAENEPPNWQRTIFMRGLKSLKIERK</sequence>
<dbReference type="EMBL" id="SDHW01000002">
    <property type="protein sequence ID" value="RXK60834.1"/>
    <property type="molecule type" value="Genomic_DNA"/>
</dbReference>
<dbReference type="AlphaFoldDB" id="A0A4Q1CKD1"/>
<keyword evidence="2" id="KW-0479">Metal-binding</keyword>
<keyword evidence="4" id="KW-1185">Reference proteome</keyword>
<organism evidence="3 4">
    <name type="scientific">Lacibacter luteus</name>
    <dbReference type="NCBI Taxonomy" id="2508719"/>
    <lineage>
        <taxon>Bacteria</taxon>
        <taxon>Pseudomonadati</taxon>
        <taxon>Bacteroidota</taxon>
        <taxon>Chitinophagia</taxon>
        <taxon>Chitinophagales</taxon>
        <taxon>Chitinophagaceae</taxon>
        <taxon>Lacibacter</taxon>
    </lineage>
</organism>
<evidence type="ECO:0000313" key="3">
    <source>
        <dbReference type="EMBL" id="RXK60834.1"/>
    </source>
</evidence>
<protein>
    <submittedName>
        <fullName evidence="3">Cytochrome P450</fullName>
    </submittedName>
</protein>
<evidence type="ECO:0000256" key="1">
    <source>
        <dbReference type="ARBA" id="ARBA00010617"/>
    </source>
</evidence>
<evidence type="ECO:0000256" key="2">
    <source>
        <dbReference type="RuleBase" id="RU000461"/>
    </source>
</evidence>
<dbReference type="GO" id="GO:0020037">
    <property type="term" value="F:heme binding"/>
    <property type="evidence" value="ECO:0007669"/>
    <property type="project" value="InterPro"/>
</dbReference>
<evidence type="ECO:0000313" key="4">
    <source>
        <dbReference type="Proteomes" id="UP000290204"/>
    </source>
</evidence>
<dbReference type="Pfam" id="PF00067">
    <property type="entry name" value="p450"/>
    <property type="match status" value="2"/>
</dbReference>
<dbReference type="PANTHER" id="PTHR46696:SF1">
    <property type="entry name" value="CYTOCHROME P450 YJIB-RELATED"/>
    <property type="match status" value="1"/>
</dbReference>
<dbReference type="InterPro" id="IPR001128">
    <property type="entry name" value="Cyt_P450"/>
</dbReference>
<dbReference type="Gene3D" id="1.10.630.10">
    <property type="entry name" value="Cytochrome P450"/>
    <property type="match status" value="1"/>
</dbReference>